<keyword evidence="1" id="KW-0808">Transferase</keyword>
<dbReference type="PANTHER" id="PTHR24421:SF56">
    <property type="entry name" value="OXYGEN SENSOR HISTIDINE KINASE RESPONSE REGULATOR DOST"/>
    <property type="match status" value="1"/>
</dbReference>
<evidence type="ECO:0000256" key="2">
    <source>
        <dbReference type="ARBA" id="ARBA00022777"/>
    </source>
</evidence>
<evidence type="ECO:0000256" key="3">
    <source>
        <dbReference type="ARBA" id="ARBA00023012"/>
    </source>
</evidence>
<protein>
    <recommendedName>
        <fullName evidence="4">Histidine kinase/HSP90-like ATPase domain-containing protein</fullName>
    </recommendedName>
</protein>
<dbReference type="SUPFAM" id="SSF55874">
    <property type="entry name" value="ATPase domain of HSP90 chaperone/DNA topoisomerase II/histidine kinase"/>
    <property type="match status" value="1"/>
</dbReference>
<dbReference type="EMBL" id="BAABLK010000004">
    <property type="protein sequence ID" value="GAA5225617.1"/>
    <property type="molecule type" value="Genomic_DNA"/>
</dbReference>
<dbReference type="SMART" id="SM00387">
    <property type="entry name" value="HATPase_c"/>
    <property type="match status" value="1"/>
</dbReference>
<evidence type="ECO:0000259" key="4">
    <source>
        <dbReference type="SMART" id="SM00387"/>
    </source>
</evidence>
<dbReference type="InterPro" id="IPR050482">
    <property type="entry name" value="Sensor_HK_TwoCompSys"/>
</dbReference>
<proteinExistence type="predicted"/>
<dbReference type="Gene3D" id="3.30.565.10">
    <property type="entry name" value="Histidine kinase-like ATPase, C-terminal domain"/>
    <property type="match status" value="1"/>
</dbReference>
<name>A0ABP9TGC1_9MICC</name>
<dbReference type="Pfam" id="PF02518">
    <property type="entry name" value="HATPase_c"/>
    <property type="match status" value="1"/>
</dbReference>
<gene>
    <name evidence="5" type="ORF">GCM10025778_01470</name>
</gene>
<keyword evidence="6" id="KW-1185">Reference proteome</keyword>
<evidence type="ECO:0000313" key="5">
    <source>
        <dbReference type="EMBL" id="GAA5225617.1"/>
    </source>
</evidence>
<dbReference type="Gene3D" id="1.20.5.1930">
    <property type="match status" value="1"/>
</dbReference>
<evidence type="ECO:0000313" key="6">
    <source>
        <dbReference type="Proteomes" id="UP001501257"/>
    </source>
</evidence>
<dbReference type="InterPro" id="IPR029016">
    <property type="entry name" value="GAF-like_dom_sf"/>
</dbReference>
<evidence type="ECO:0000256" key="1">
    <source>
        <dbReference type="ARBA" id="ARBA00022679"/>
    </source>
</evidence>
<dbReference type="InterPro" id="IPR003594">
    <property type="entry name" value="HATPase_dom"/>
</dbReference>
<keyword evidence="3" id="KW-0902">Two-component regulatory system</keyword>
<dbReference type="InterPro" id="IPR036890">
    <property type="entry name" value="HATPase_C_sf"/>
</dbReference>
<sequence length="506" mass="54089">MSTRTDVRMRELLASMASIASDLSVSVITHRVLDEAMKIFGAASGILELTNASHQQGVLTMGKDAVGLLEPAGRDEAKRLRLEVTSREEHFARLTLGPKNGKDRYSKADRQLGMALAGSAGVALENAQLYQDAADRARWLAACASIGGLLGGESRHHTQGLNDVAELARREAAAKYALLLTPITGDKETSNGYRIAGISAHVHPHLAGRVLVDVGVRHHLALRNNQPLLLATPETILPLGELADGQATMVTELAARGAHYGLLVTIREPGAGPYRPVEAQMAGIFSDNIAQGLGLVQMHHLREEVLLYLERERIARDLHDIVIQRIFAAGLGISALRKQLPIEAARQRATGIAGELDTTIGELRATIYALRANAGERETPSSRILRAIRLASEPLAFTPTLHLGDDLDALTNETTLSHLLAVITEGLSNVVRHAQASAVELAVERSPPTLAFTLKDDGVGFQPGGSESGLANMRQRATELGGTLVIDSSRGEGTTLHWDVPLSTGA</sequence>
<dbReference type="PANTHER" id="PTHR24421">
    <property type="entry name" value="NITRATE/NITRITE SENSOR PROTEIN NARX-RELATED"/>
    <property type="match status" value="1"/>
</dbReference>
<organism evidence="5 6">
    <name type="scientific">Paeniglutamicibacter antarcticus</name>
    <dbReference type="NCBI Taxonomy" id="494023"/>
    <lineage>
        <taxon>Bacteria</taxon>
        <taxon>Bacillati</taxon>
        <taxon>Actinomycetota</taxon>
        <taxon>Actinomycetes</taxon>
        <taxon>Micrococcales</taxon>
        <taxon>Micrococcaceae</taxon>
        <taxon>Paeniglutamicibacter</taxon>
    </lineage>
</organism>
<dbReference type="RefSeq" id="WP_210100512.1">
    <property type="nucleotide sequence ID" value="NZ_BAABLK010000004.1"/>
</dbReference>
<dbReference type="SUPFAM" id="SSF55781">
    <property type="entry name" value="GAF domain-like"/>
    <property type="match status" value="1"/>
</dbReference>
<dbReference type="CDD" id="cd16917">
    <property type="entry name" value="HATPase_UhpB-NarQ-NarX-like"/>
    <property type="match status" value="1"/>
</dbReference>
<dbReference type="InterPro" id="IPR011712">
    <property type="entry name" value="Sig_transdc_His_kin_sub3_dim/P"/>
</dbReference>
<dbReference type="Gene3D" id="3.30.450.40">
    <property type="match status" value="1"/>
</dbReference>
<feature type="domain" description="Histidine kinase/HSP90-like ATPase" evidence="4">
    <location>
        <begin position="414"/>
        <end position="504"/>
    </location>
</feature>
<dbReference type="Proteomes" id="UP001501257">
    <property type="component" value="Unassembled WGS sequence"/>
</dbReference>
<reference evidence="6" key="1">
    <citation type="journal article" date="2019" name="Int. J. Syst. Evol. Microbiol.">
        <title>The Global Catalogue of Microorganisms (GCM) 10K type strain sequencing project: providing services to taxonomists for standard genome sequencing and annotation.</title>
        <authorList>
            <consortium name="The Broad Institute Genomics Platform"/>
            <consortium name="The Broad Institute Genome Sequencing Center for Infectious Disease"/>
            <person name="Wu L."/>
            <person name="Ma J."/>
        </authorList>
    </citation>
    <scope>NUCLEOTIDE SEQUENCE [LARGE SCALE GENOMIC DNA]</scope>
    <source>
        <strain evidence="6">JCM 18952</strain>
    </source>
</reference>
<comment type="caution">
    <text evidence="5">The sequence shown here is derived from an EMBL/GenBank/DDBJ whole genome shotgun (WGS) entry which is preliminary data.</text>
</comment>
<accession>A0ABP9TGC1</accession>
<dbReference type="Pfam" id="PF07730">
    <property type="entry name" value="HisKA_3"/>
    <property type="match status" value="1"/>
</dbReference>
<keyword evidence="2" id="KW-0418">Kinase</keyword>